<evidence type="ECO:0000313" key="4">
    <source>
        <dbReference type="Proteomes" id="UP000451565"/>
    </source>
</evidence>
<dbReference type="Pfam" id="PF01541">
    <property type="entry name" value="GIY-YIG"/>
    <property type="match status" value="1"/>
</dbReference>
<proteinExistence type="inferred from homology"/>
<dbReference type="InterPro" id="IPR035901">
    <property type="entry name" value="GIY-YIG_endonuc_sf"/>
</dbReference>
<comment type="caution">
    <text evidence="3">The sequence shown here is derived from an EMBL/GenBank/DDBJ whole genome shotgun (WGS) entry which is preliminary data.</text>
</comment>
<dbReference type="Gene3D" id="3.40.1440.10">
    <property type="entry name" value="GIY-YIG endonuclease"/>
    <property type="match status" value="1"/>
</dbReference>
<dbReference type="InterPro" id="IPR000305">
    <property type="entry name" value="GIY-YIG_endonuc"/>
</dbReference>
<protein>
    <submittedName>
        <fullName evidence="3">GIY-YIG nuclease family protein</fullName>
    </submittedName>
</protein>
<dbReference type="OrthoDB" id="9807770at2"/>
<comment type="similarity">
    <text evidence="1">Belongs to the UPF0213 family.</text>
</comment>
<name>A0A843YYZ6_9BURK</name>
<dbReference type="RefSeq" id="WP_153236115.1">
    <property type="nucleotide sequence ID" value="NZ_WINI01000009.1"/>
</dbReference>
<gene>
    <name evidence="3" type="ORF">GEV47_17635</name>
</gene>
<dbReference type="PROSITE" id="PS50164">
    <property type="entry name" value="GIY_YIG"/>
    <property type="match status" value="1"/>
</dbReference>
<dbReference type="SUPFAM" id="SSF82771">
    <property type="entry name" value="GIY-YIG endonuclease"/>
    <property type="match status" value="1"/>
</dbReference>
<dbReference type="PANTHER" id="PTHR34477">
    <property type="entry name" value="UPF0213 PROTEIN YHBQ"/>
    <property type="match status" value="1"/>
</dbReference>
<evidence type="ECO:0000313" key="3">
    <source>
        <dbReference type="EMBL" id="MQR02501.1"/>
    </source>
</evidence>
<keyword evidence="4" id="KW-1185">Reference proteome</keyword>
<evidence type="ECO:0000259" key="2">
    <source>
        <dbReference type="PROSITE" id="PS50164"/>
    </source>
</evidence>
<reference evidence="3 4" key="1">
    <citation type="submission" date="2019-10" db="EMBL/GenBank/DDBJ databases">
        <title>Glaciimonas soli sp. nov., a psychrophilic bacterium isolated from the forest soil of a high elevation mountain in Taiwan.</title>
        <authorList>
            <person name="Wang L.-T."/>
            <person name="Shieh W.Y."/>
        </authorList>
    </citation>
    <scope>NUCLEOTIDE SEQUENCE [LARGE SCALE GENOMIC DNA]</scope>
    <source>
        <strain evidence="3 4">GS1</strain>
    </source>
</reference>
<sequence length="88" mass="10832">MSHHMRGTLYIGVTSDLIKCAWQHKEFFVDGFCEKYELKYLVWYEIHEDITEAIKREKQLKKWMRMWKIHLIELANPSWKDLYPDLLD</sequence>
<feature type="domain" description="GIY-YIG" evidence="2">
    <location>
        <begin position="1"/>
        <end position="70"/>
    </location>
</feature>
<evidence type="ECO:0000256" key="1">
    <source>
        <dbReference type="ARBA" id="ARBA00007435"/>
    </source>
</evidence>
<dbReference type="EMBL" id="WINI01000009">
    <property type="protein sequence ID" value="MQR02501.1"/>
    <property type="molecule type" value="Genomic_DNA"/>
</dbReference>
<dbReference type="Proteomes" id="UP000451565">
    <property type="component" value="Unassembled WGS sequence"/>
</dbReference>
<accession>A0A843YYZ6</accession>
<organism evidence="3 4">
    <name type="scientific">Glaciimonas soli</name>
    <dbReference type="NCBI Taxonomy" id="2590999"/>
    <lineage>
        <taxon>Bacteria</taxon>
        <taxon>Pseudomonadati</taxon>
        <taxon>Pseudomonadota</taxon>
        <taxon>Betaproteobacteria</taxon>
        <taxon>Burkholderiales</taxon>
        <taxon>Oxalobacteraceae</taxon>
        <taxon>Glaciimonas</taxon>
    </lineage>
</organism>
<dbReference type="CDD" id="cd10448">
    <property type="entry name" value="GIY-YIG_unchar_3"/>
    <property type="match status" value="1"/>
</dbReference>
<dbReference type="InterPro" id="IPR050190">
    <property type="entry name" value="UPF0213_domain"/>
</dbReference>
<dbReference type="AlphaFoldDB" id="A0A843YYZ6"/>
<dbReference type="PANTHER" id="PTHR34477:SF5">
    <property type="entry name" value="BSL5627 PROTEIN"/>
    <property type="match status" value="1"/>
</dbReference>